<evidence type="ECO:0000313" key="5">
    <source>
        <dbReference type="Proteomes" id="UP000594262"/>
    </source>
</evidence>
<dbReference type="InterPro" id="IPR027417">
    <property type="entry name" value="P-loop_NTPase"/>
</dbReference>
<evidence type="ECO:0000313" key="4">
    <source>
        <dbReference type="EnsemblMetazoa" id="CLYHEMP001090.1"/>
    </source>
</evidence>
<dbReference type="UniPathway" id="UPA00988"/>
<dbReference type="Proteomes" id="UP000594262">
    <property type="component" value="Unplaced"/>
</dbReference>
<dbReference type="Gene3D" id="3.40.50.300">
    <property type="entry name" value="P-loop containing nucleotide triphosphate hydrolases"/>
    <property type="match status" value="1"/>
</dbReference>
<reference evidence="4" key="1">
    <citation type="submission" date="2021-01" db="UniProtKB">
        <authorList>
            <consortium name="EnsemblMetazoa"/>
        </authorList>
    </citation>
    <scope>IDENTIFICATION</scope>
</reference>
<dbReference type="PANTHER" id="PTHR16184">
    <property type="entry name" value="ELONGATOR COMPLEX PROTEIN 6"/>
    <property type="match status" value="1"/>
</dbReference>
<dbReference type="OrthoDB" id="9995306at2759"/>
<dbReference type="CDD" id="cd19495">
    <property type="entry name" value="Elp6"/>
    <property type="match status" value="1"/>
</dbReference>
<dbReference type="GO" id="GO:0033588">
    <property type="term" value="C:elongator holoenzyme complex"/>
    <property type="evidence" value="ECO:0007669"/>
    <property type="project" value="InterPro"/>
</dbReference>
<dbReference type="SUPFAM" id="SSF52540">
    <property type="entry name" value="P-loop containing nucleoside triphosphate hydrolases"/>
    <property type="match status" value="1"/>
</dbReference>
<keyword evidence="5" id="KW-1185">Reference proteome</keyword>
<protein>
    <recommendedName>
        <fullName evidence="3">Elongator complex protein 6</fullName>
    </recommendedName>
</protein>
<dbReference type="GeneID" id="136799524"/>
<comment type="pathway">
    <text evidence="1">tRNA modification; 5-methoxycarbonylmethyl-2-thiouridine-tRNA biosynthesis.</text>
</comment>
<proteinExistence type="inferred from homology"/>
<dbReference type="GO" id="GO:0002098">
    <property type="term" value="P:tRNA wobble uridine modification"/>
    <property type="evidence" value="ECO:0007669"/>
    <property type="project" value="InterPro"/>
</dbReference>
<dbReference type="InterPro" id="IPR018627">
    <property type="entry name" value="ELP6"/>
</dbReference>
<comment type="similarity">
    <text evidence="2">Belongs to the ELP6 family.</text>
</comment>
<dbReference type="EnsemblMetazoa" id="CLYHEMT001090.1">
    <property type="protein sequence ID" value="CLYHEMP001090.1"/>
    <property type="gene ID" value="CLYHEMG001090"/>
</dbReference>
<dbReference type="RefSeq" id="XP_066912338.1">
    <property type="nucleotide sequence ID" value="XM_067056237.1"/>
</dbReference>
<name>A0A7M5V264_9CNID</name>
<dbReference type="PANTHER" id="PTHR16184:SF6">
    <property type="entry name" value="ELONGATOR COMPLEX PROTEIN 6"/>
    <property type="match status" value="1"/>
</dbReference>
<evidence type="ECO:0000256" key="3">
    <source>
        <dbReference type="ARBA" id="ARBA00020263"/>
    </source>
</evidence>
<evidence type="ECO:0000256" key="1">
    <source>
        <dbReference type="ARBA" id="ARBA00005043"/>
    </source>
</evidence>
<dbReference type="Pfam" id="PF09807">
    <property type="entry name" value="ELP6"/>
    <property type="match status" value="1"/>
</dbReference>
<organism evidence="4 5">
    <name type="scientific">Clytia hemisphaerica</name>
    <dbReference type="NCBI Taxonomy" id="252671"/>
    <lineage>
        <taxon>Eukaryota</taxon>
        <taxon>Metazoa</taxon>
        <taxon>Cnidaria</taxon>
        <taxon>Hydrozoa</taxon>
        <taxon>Hydroidolina</taxon>
        <taxon>Leptothecata</taxon>
        <taxon>Obeliida</taxon>
        <taxon>Clytiidae</taxon>
        <taxon>Clytia</taxon>
    </lineage>
</organism>
<accession>A0A7M5V264</accession>
<sequence length="246" mass="27667">MVYSNFNAILEFDSESCRESNFIVVTDVNVDGNFLIHHFISHFTKSNGSISILGMAQTQTHYSSATHKLGVNLQQLLKDGRLKFIDGLQYVCDAFTDKTNERSPLKDLTVIVDEAITSTSTHQNGHLFVIDDLTALLNIGCSTQNVFDFVHHCKVMSEKHNISFLLLSHADMEDDEYAVLSSRLQQYASLHINAQALRTGYSKDLSGEMQVYNFKNPYATSKKVLHFKLMDRDMRTFAPGTSSAVL</sequence>
<dbReference type="AlphaFoldDB" id="A0A7M5V264"/>
<evidence type="ECO:0000256" key="2">
    <source>
        <dbReference type="ARBA" id="ARBA00008837"/>
    </source>
</evidence>